<dbReference type="HOGENOM" id="CLU_008392_0_2_9"/>
<keyword evidence="4 7" id="KW-0378">Hydrolase</keyword>
<organism evidence="7 8">
    <name type="scientific">Ligilactobacillus ruminis ATCC 25644</name>
    <dbReference type="NCBI Taxonomy" id="525362"/>
    <lineage>
        <taxon>Bacteria</taxon>
        <taxon>Bacillati</taxon>
        <taxon>Bacillota</taxon>
        <taxon>Bacilli</taxon>
        <taxon>Lactobacillales</taxon>
        <taxon>Lactobacillaceae</taxon>
        <taxon>Ligilactobacillus</taxon>
    </lineage>
</organism>
<dbReference type="Proteomes" id="UP000004099">
    <property type="component" value="Unassembled WGS sequence"/>
</dbReference>
<dbReference type="PANTHER" id="PTHR30480">
    <property type="entry name" value="BETA-HEXOSAMINIDASE-RELATED"/>
    <property type="match status" value="1"/>
</dbReference>
<dbReference type="EC" id="3.2.1.52" evidence="3"/>
<gene>
    <name evidence="7" type="primary">nagZ</name>
    <name evidence="7" type="ORF">HMPREF0542_11043</name>
</gene>
<dbReference type="EMBL" id="ACGS02000034">
    <property type="protein sequence ID" value="EFZ34855.1"/>
    <property type="molecule type" value="Genomic_DNA"/>
</dbReference>
<dbReference type="InterPro" id="IPR019800">
    <property type="entry name" value="Glyco_hydro_3_AS"/>
</dbReference>
<dbReference type="InterPro" id="IPR017853">
    <property type="entry name" value="GH"/>
</dbReference>
<dbReference type="InterPro" id="IPR036962">
    <property type="entry name" value="Glyco_hydro_3_N_sf"/>
</dbReference>
<dbReference type="PANTHER" id="PTHR30480:SF13">
    <property type="entry name" value="BETA-HEXOSAMINIDASE"/>
    <property type="match status" value="1"/>
</dbReference>
<feature type="domain" description="Glycoside hydrolase family 3 N-terminal" evidence="6">
    <location>
        <begin position="70"/>
        <end position="351"/>
    </location>
</feature>
<dbReference type="GO" id="GO:0004563">
    <property type="term" value="F:beta-N-acetylhexosaminidase activity"/>
    <property type="evidence" value="ECO:0007669"/>
    <property type="project" value="UniProtKB-EC"/>
</dbReference>
<name>E7FQ66_9LACO</name>
<sequence length="359" mass="38804">MGGIILKKILTVTFALLMLFSGCSASKSVHEKKRHLRHSAPDQAEIKLKSMNQTQKIKQMFIVRPQNQSVSQTGGVILFSQDMNDPKALISSLQNAASTPLLAGIDQEGGTVSRLSANPALTNNRAFPSPKEVFMQKGLKGTADEASQVAKILHSLGFNWNLAPVADISQNQNSFIYDRTLGQNTKTTAAYVAKTVCAIQKQNVAACLKHFPGYGSAGDTHTGFAEEDQMDLKPFKSGIKNGADTVLVAHVVIKSVDPQLPASLSPKIHALLRKKLGFKGVIVTDDLAMGAIRQFAENQHVCPEVLAVKAGNDLIMSENVDSGTAAIEQAIKDKQISQKQINQSVLRILKLKEKLGLLK</sequence>
<dbReference type="GO" id="GO:0005975">
    <property type="term" value="P:carbohydrate metabolic process"/>
    <property type="evidence" value="ECO:0007669"/>
    <property type="project" value="InterPro"/>
</dbReference>
<reference evidence="7 8" key="1">
    <citation type="submission" date="2011-01" db="EMBL/GenBank/DDBJ databases">
        <authorList>
            <person name="Muzny D."/>
            <person name="Qin X."/>
            <person name="Buhay C."/>
            <person name="Dugan-Rocha S."/>
            <person name="Ding Y."/>
            <person name="Chen G."/>
            <person name="Hawes A."/>
            <person name="Holder M."/>
            <person name="Jhangiani S."/>
            <person name="Johnson A."/>
            <person name="Khan Z."/>
            <person name="Li Z."/>
            <person name="Liu W."/>
            <person name="Liu X."/>
            <person name="Perez L."/>
            <person name="Shen H."/>
            <person name="Wang Q."/>
            <person name="Watt J."/>
            <person name="Xi L."/>
            <person name="Xin Y."/>
            <person name="Zhou J."/>
            <person name="Deng J."/>
            <person name="Jiang H."/>
            <person name="Liu Y."/>
            <person name="Qu J."/>
            <person name="Song X.-Z."/>
            <person name="Zhang L."/>
            <person name="Villasana D."/>
            <person name="Johnson A."/>
            <person name="Liu J."/>
            <person name="Liyanage D."/>
            <person name="Lorensuhewa L."/>
            <person name="Robinson T."/>
            <person name="Song A."/>
            <person name="Song B.-B."/>
            <person name="Dinh H."/>
            <person name="Thornton R."/>
            <person name="Coyle M."/>
            <person name="Francisco L."/>
            <person name="Jackson L."/>
            <person name="Javaid M."/>
            <person name="Korchina V."/>
            <person name="Kovar C."/>
            <person name="Mata R."/>
            <person name="Mathew T."/>
            <person name="Ngo R."/>
            <person name="Nguyen L."/>
            <person name="Nguyen N."/>
            <person name="Okwuonu G."/>
            <person name="Ongeri F."/>
            <person name="Pham C."/>
            <person name="Simmons D."/>
            <person name="Wilczek-Boney K."/>
            <person name="Hale W."/>
            <person name="Jakkamsetti A."/>
            <person name="Pham P."/>
            <person name="Ruth R."/>
            <person name="San Lucas F."/>
            <person name="Warren J."/>
            <person name="Zhang J."/>
            <person name="Zhao Z."/>
            <person name="Zhou C."/>
            <person name="Zhu D."/>
            <person name="Lee S."/>
            <person name="Bess C."/>
            <person name="Blankenburg K."/>
            <person name="Forbes L."/>
            <person name="Fu Q."/>
            <person name="Gubbala S."/>
            <person name="Hirani K."/>
            <person name="Jayaseelan J.C."/>
            <person name="Lara F."/>
            <person name="Munidasa M."/>
            <person name="Palculict T."/>
            <person name="Patil S."/>
            <person name="Pu L.-L."/>
            <person name="Saada N."/>
            <person name="Tang L."/>
            <person name="Weissenberger G."/>
            <person name="Zhu Y."/>
            <person name="Hemphill L."/>
            <person name="Shang Y."/>
            <person name="Youmans B."/>
            <person name="Ayvaz T."/>
            <person name="Ross M."/>
            <person name="Santibanez J."/>
            <person name="Aqrawi P."/>
            <person name="Gross S."/>
            <person name="Joshi V."/>
            <person name="Fowler G."/>
            <person name="Nazareth L."/>
            <person name="Reid J."/>
            <person name="Worley K."/>
            <person name="Petrosino J."/>
            <person name="Highlander S."/>
            <person name="Gibbs R."/>
        </authorList>
    </citation>
    <scope>NUCLEOTIDE SEQUENCE [LARGE SCALE GENOMIC DNA]</scope>
    <source>
        <strain evidence="7 8">ATCC 25644</strain>
    </source>
</reference>
<dbReference type="SUPFAM" id="SSF51445">
    <property type="entry name" value="(Trans)glycosidases"/>
    <property type="match status" value="1"/>
</dbReference>
<evidence type="ECO:0000256" key="5">
    <source>
        <dbReference type="ARBA" id="ARBA00023295"/>
    </source>
</evidence>
<evidence type="ECO:0000256" key="2">
    <source>
        <dbReference type="ARBA" id="ARBA00005336"/>
    </source>
</evidence>
<dbReference type="AlphaFoldDB" id="E7FQ66"/>
<comment type="caution">
    <text evidence="7">The sequence shown here is derived from an EMBL/GenBank/DDBJ whole genome shotgun (WGS) entry which is preliminary data.</text>
</comment>
<evidence type="ECO:0000256" key="1">
    <source>
        <dbReference type="ARBA" id="ARBA00001231"/>
    </source>
</evidence>
<evidence type="ECO:0000256" key="3">
    <source>
        <dbReference type="ARBA" id="ARBA00012663"/>
    </source>
</evidence>
<dbReference type="InterPro" id="IPR050226">
    <property type="entry name" value="NagZ_Beta-hexosaminidase"/>
</dbReference>
<dbReference type="PROSITE" id="PS51257">
    <property type="entry name" value="PROKAR_LIPOPROTEIN"/>
    <property type="match status" value="1"/>
</dbReference>
<keyword evidence="5 7" id="KW-0326">Glycosidase</keyword>
<evidence type="ECO:0000259" key="6">
    <source>
        <dbReference type="Pfam" id="PF00933"/>
    </source>
</evidence>
<dbReference type="Pfam" id="PF00933">
    <property type="entry name" value="Glyco_hydro_3"/>
    <property type="match status" value="1"/>
</dbReference>
<protein>
    <recommendedName>
        <fullName evidence="3">beta-N-acetylhexosaminidase</fullName>
        <ecNumber evidence="3">3.2.1.52</ecNumber>
    </recommendedName>
</protein>
<dbReference type="GO" id="GO:0009254">
    <property type="term" value="P:peptidoglycan turnover"/>
    <property type="evidence" value="ECO:0007669"/>
    <property type="project" value="TreeGrafter"/>
</dbReference>
<accession>E7FQ66</accession>
<proteinExistence type="inferred from homology"/>
<dbReference type="Gene3D" id="3.20.20.300">
    <property type="entry name" value="Glycoside hydrolase, family 3, N-terminal domain"/>
    <property type="match status" value="1"/>
</dbReference>
<evidence type="ECO:0000313" key="8">
    <source>
        <dbReference type="Proteomes" id="UP000004099"/>
    </source>
</evidence>
<evidence type="ECO:0000256" key="4">
    <source>
        <dbReference type="ARBA" id="ARBA00022801"/>
    </source>
</evidence>
<dbReference type="InterPro" id="IPR001764">
    <property type="entry name" value="Glyco_hydro_3_N"/>
</dbReference>
<dbReference type="PROSITE" id="PS00775">
    <property type="entry name" value="GLYCOSYL_HYDROL_F3"/>
    <property type="match status" value="1"/>
</dbReference>
<evidence type="ECO:0000313" key="7">
    <source>
        <dbReference type="EMBL" id="EFZ34855.1"/>
    </source>
</evidence>
<comment type="catalytic activity">
    <reaction evidence="1">
        <text>Hydrolysis of terminal non-reducing N-acetyl-D-hexosamine residues in N-acetyl-beta-D-hexosaminides.</text>
        <dbReference type="EC" id="3.2.1.52"/>
    </reaction>
</comment>
<comment type="similarity">
    <text evidence="2">Belongs to the glycosyl hydrolase 3 family.</text>
</comment>